<organism evidence="10 11">
    <name type="scientific">Fraxinus pennsylvanica</name>
    <dbReference type="NCBI Taxonomy" id="56036"/>
    <lineage>
        <taxon>Eukaryota</taxon>
        <taxon>Viridiplantae</taxon>
        <taxon>Streptophyta</taxon>
        <taxon>Embryophyta</taxon>
        <taxon>Tracheophyta</taxon>
        <taxon>Spermatophyta</taxon>
        <taxon>Magnoliopsida</taxon>
        <taxon>eudicotyledons</taxon>
        <taxon>Gunneridae</taxon>
        <taxon>Pentapetalae</taxon>
        <taxon>asterids</taxon>
        <taxon>lamiids</taxon>
        <taxon>Lamiales</taxon>
        <taxon>Oleaceae</taxon>
        <taxon>Oleeae</taxon>
        <taxon>Fraxinus</taxon>
    </lineage>
</organism>
<keyword evidence="4" id="KW-0249">Electron transport</keyword>
<comment type="subcellular location">
    <subcellularLocation>
        <location evidence="1">Membrane</location>
    </subcellularLocation>
</comment>
<evidence type="ECO:0000256" key="7">
    <source>
        <dbReference type="SAM" id="Phobius"/>
    </source>
</evidence>
<keyword evidence="11" id="KW-1185">Reference proteome</keyword>
<dbReference type="GO" id="GO:0016020">
    <property type="term" value="C:membrane"/>
    <property type="evidence" value="ECO:0007669"/>
    <property type="project" value="UniProtKB-SubCell"/>
</dbReference>
<keyword evidence="3 8" id="KW-0732">Signal</keyword>
<dbReference type="AlphaFoldDB" id="A0AAD1ZKB6"/>
<keyword evidence="2" id="KW-0813">Transport</keyword>
<dbReference type="EMBL" id="OU503046">
    <property type="protein sequence ID" value="CAI9770673.1"/>
    <property type="molecule type" value="Genomic_DNA"/>
</dbReference>
<dbReference type="CDD" id="cd09629">
    <property type="entry name" value="DOMON_CIL1_like"/>
    <property type="match status" value="1"/>
</dbReference>
<dbReference type="PROSITE" id="PS50836">
    <property type="entry name" value="DOMON"/>
    <property type="match status" value="1"/>
</dbReference>
<keyword evidence="5 7" id="KW-0472">Membrane</keyword>
<evidence type="ECO:0000256" key="1">
    <source>
        <dbReference type="ARBA" id="ARBA00004370"/>
    </source>
</evidence>
<evidence type="ECO:0000256" key="3">
    <source>
        <dbReference type="ARBA" id="ARBA00022729"/>
    </source>
</evidence>
<dbReference type="InterPro" id="IPR045265">
    <property type="entry name" value="AIR12_DOMON"/>
</dbReference>
<name>A0AAD1ZKB6_9LAMI</name>
<evidence type="ECO:0000256" key="4">
    <source>
        <dbReference type="ARBA" id="ARBA00022982"/>
    </source>
</evidence>
<reference evidence="10" key="1">
    <citation type="submission" date="2023-05" db="EMBL/GenBank/DDBJ databases">
        <authorList>
            <person name="Huff M."/>
        </authorList>
    </citation>
    <scope>NUCLEOTIDE SEQUENCE</scope>
</reference>
<dbReference type="InterPro" id="IPR005018">
    <property type="entry name" value="DOMON_domain"/>
</dbReference>
<feature type="compositionally biased region" description="Polar residues" evidence="6">
    <location>
        <begin position="192"/>
        <end position="215"/>
    </location>
</feature>
<feature type="region of interest" description="Disordered" evidence="6">
    <location>
        <begin position="187"/>
        <end position="215"/>
    </location>
</feature>
<evidence type="ECO:0000313" key="11">
    <source>
        <dbReference type="Proteomes" id="UP000834106"/>
    </source>
</evidence>
<gene>
    <name evidence="10" type="ORF">FPE_LOCUS18103</name>
</gene>
<feature type="chain" id="PRO_5041913594" description="DOMON domain-containing protein" evidence="8">
    <location>
        <begin position="22"/>
        <end position="241"/>
    </location>
</feature>
<protein>
    <recommendedName>
        <fullName evidence="9">DOMON domain-containing protein</fullName>
    </recommendedName>
</protein>
<keyword evidence="7" id="KW-0812">Transmembrane</keyword>
<keyword evidence="7" id="KW-1133">Transmembrane helix</keyword>
<accession>A0AAD1ZKB6</accession>
<evidence type="ECO:0000259" key="9">
    <source>
        <dbReference type="PROSITE" id="PS50836"/>
    </source>
</evidence>
<sequence>MASFNPFFFIATALLISPAYSLTCTSQTFTQGNPRFTNCTDLPVLKAYLHWTYDPTAMPKPTLSVAFIAPPAKSDGWIAWALNPTGMGMVGSQALVAFKDSNGSMVVKTYNISSYNSIVESKIFYDVLEKKAEFSSGAMRIFAKLALPSDATELNQVWQVGSAVRNGMPENHDLGSDNLNAKGRLSLGGEATASTPSQAPALSPTAGSGNGRQNGNANGSSRIEVYGALVLLLVIPLIHWF</sequence>
<feature type="transmembrane region" description="Helical" evidence="7">
    <location>
        <begin position="223"/>
        <end position="240"/>
    </location>
</feature>
<dbReference type="Pfam" id="PF04526">
    <property type="entry name" value="DUF568"/>
    <property type="match status" value="1"/>
</dbReference>
<evidence type="ECO:0000313" key="10">
    <source>
        <dbReference type="EMBL" id="CAI9770673.1"/>
    </source>
</evidence>
<feature type="domain" description="DOMON" evidence="9">
    <location>
        <begin position="45"/>
        <end position="161"/>
    </location>
</feature>
<dbReference type="PANTHER" id="PTHR23130:SF157">
    <property type="entry name" value="AUXIN-INDUCED IN ROOT CULTURES PROTEIN 12"/>
    <property type="match status" value="1"/>
</dbReference>
<dbReference type="Proteomes" id="UP000834106">
    <property type="component" value="Chromosome 11"/>
</dbReference>
<evidence type="ECO:0000256" key="5">
    <source>
        <dbReference type="ARBA" id="ARBA00023136"/>
    </source>
</evidence>
<evidence type="ECO:0000256" key="6">
    <source>
        <dbReference type="SAM" id="MobiDB-lite"/>
    </source>
</evidence>
<dbReference type="PANTHER" id="PTHR23130">
    <property type="entry name" value="CYTOCHROME B561 AND DOMON DOMAIN-CONTAINING PROTEIN"/>
    <property type="match status" value="1"/>
</dbReference>
<proteinExistence type="predicted"/>
<feature type="signal peptide" evidence="8">
    <location>
        <begin position="1"/>
        <end position="21"/>
    </location>
</feature>
<evidence type="ECO:0000256" key="2">
    <source>
        <dbReference type="ARBA" id="ARBA00022448"/>
    </source>
</evidence>
<evidence type="ECO:0000256" key="8">
    <source>
        <dbReference type="SAM" id="SignalP"/>
    </source>
</evidence>